<reference evidence="1" key="1">
    <citation type="submission" date="2019-10" db="EMBL/GenBank/DDBJ databases">
        <authorList>
            <person name="Soares A.E.R."/>
            <person name="Aleixo A."/>
            <person name="Schneider P."/>
            <person name="Miyaki C.Y."/>
            <person name="Schneider M.P."/>
            <person name="Mello C."/>
            <person name="Vasconcelos A.T.R."/>
        </authorList>
    </citation>
    <scope>NUCLEOTIDE SEQUENCE</scope>
    <source>
        <tissue evidence="1">Muscle</tissue>
    </source>
</reference>
<gene>
    <name evidence="1" type="ORF">WISP_84858</name>
</gene>
<dbReference type="EMBL" id="WHWB01034072">
    <property type="protein sequence ID" value="KAJ7414288.1"/>
    <property type="molecule type" value="Genomic_DNA"/>
</dbReference>
<evidence type="ECO:0000313" key="2">
    <source>
        <dbReference type="Proteomes" id="UP001145742"/>
    </source>
</evidence>
<sequence length="87" mass="10017">MMELRFPRSPWHRPWEAGVPLQPMEDHESTEIHMQPVKETHTGAVAEGNERTALLCLEMVSCPLGNPDNLNHRIIEWFESEGTLEII</sequence>
<organism evidence="1 2">
    <name type="scientific">Willisornis vidua</name>
    <name type="common">Xingu scale-backed antbird</name>
    <dbReference type="NCBI Taxonomy" id="1566151"/>
    <lineage>
        <taxon>Eukaryota</taxon>
        <taxon>Metazoa</taxon>
        <taxon>Chordata</taxon>
        <taxon>Craniata</taxon>
        <taxon>Vertebrata</taxon>
        <taxon>Euteleostomi</taxon>
        <taxon>Archelosauria</taxon>
        <taxon>Archosauria</taxon>
        <taxon>Dinosauria</taxon>
        <taxon>Saurischia</taxon>
        <taxon>Theropoda</taxon>
        <taxon>Coelurosauria</taxon>
        <taxon>Aves</taxon>
        <taxon>Neognathae</taxon>
        <taxon>Neoaves</taxon>
        <taxon>Telluraves</taxon>
        <taxon>Australaves</taxon>
        <taxon>Passeriformes</taxon>
        <taxon>Thamnophilidae</taxon>
        <taxon>Willisornis</taxon>
    </lineage>
</organism>
<keyword evidence="2" id="KW-1185">Reference proteome</keyword>
<accession>A0ABQ9D8I3</accession>
<dbReference type="Proteomes" id="UP001145742">
    <property type="component" value="Unassembled WGS sequence"/>
</dbReference>
<protein>
    <submittedName>
        <fullName evidence="1">Uncharacterized protein</fullName>
    </submittedName>
</protein>
<comment type="caution">
    <text evidence="1">The sequence shown here is derived from an EMBL/GenBank/DDBJ whole genome shotgun (WGS) entry which is preliminary data.</text>
</comment>
<name>A0ABQ9D8I3_9PASS</name>
<evidence type="ECO:0000313" key="1">
    <source>
        <dbReference type="EMBL" id="KAJ7414288.1"/>
    </source>
</evidence>
<proteinExistence type="predicted"/>